<evidence type="ECO:0000256" key="1">
    <source>
        <dbReference type="SAM" id="Phobius"/>
    </source>
</evidence>
<keyword evidence="1" id="KW-1133">Transmembrane helix</keyword>
<name>A0A0M0LKE3_9BACL</name>
<dbReference type="AlphaFoldDB" id="A0A0M0LKE3"/>
<dbReference type="RefSeq" id="WP_053415519.1">
    <property type="nucleotide sequence ID" value="NZ_LILB01000001.1"/>
</dbReference>
<dbReference type="GeneID" id="301134992"/>
<sequence length="120" mass="13915">MIRKKNPNILKKLIYGLLLALVIIFAYQYQKPILETGLVLAKVEEHIKNQEIGGKNFLDIKIKDLSPKDIDMFLTKKEGFFNRLTNQQQWHITVDYKGSSPTIVLDAYNGKFIRTYGQLD</sequence>
<gene>
    <name evidence="2" type="ORF">AMD00_02535</name>
</gene>
<dbReference type="EMBL" id="LILB01000001">
    <property type="protein sequence ID" value="KOO51382.1"/>
    <property type="molecule type" value="Genomic_DNA"/>
</dbReference>
<accession>A0A0M0LKE3</accession>
<protein>
    <submittedName>
        <fullName evidence="2">Uncharacterized protein</fullName>
    </submittedName>
</protein>
<comment type="caution">
    <text evidence="2">The sequence shown here is derived from an EMBL/GenBank/DDBJ whole genome shotgun (WGS) entry which is preliminary data.</text>
</comment>
<dbReference type="Proteomes" id="UP000036867">
    <property type="component" value="Unassembled WGS sequence"/>
</dbReference>
<keyword evidence="1" id="KW-0812">Transmembrane</keyword>
<dbReference type="OrthoDB" id="2924489at2"/>
<evidence type="ECO:0000313" key="3">
    <source>
        <dbReference type="Proteomes" id="UP000036867"/>
    </source>
</evidence>
<evidence type="ECO:0000313" key="2">
    <source>
        <dbReference type="EMBL" id="KOO51382.1"/>
    </source>
</evidence>
<reference evidence="3" key="1">
    <citation type="submission" date="2015-08" db="EMBL/GenBank/DDBJ databases">
        <title>Fjat-10028 dsm 16317.</title>
        <authorList>
            <person name="Liu B."/>
            <person name="Wang J."/>
            <person name="Zhu Y."/>
            <person name="Liu G."/>
            <person name="Chen Q."/>
            <person name="Chen Z."/>
            <person name="Lan J."/>
            <person name="Che J."/>
            <person name="Ge C."/>
            <person name="Shi H."/>
            <person name="Pan Z."/>
            <person name="Liu X."/>
        </authorList>
    </citation>
    <scope>NUCLEOTIDE SEQUENCE [LARGE SCALE GENOMIC DNA]</scope>
    <source>
        <strain evidence="3">DSM 16317</strain>
    </source>
</reference>
<keyword evidence="1" id="KW-0472">Membrane</keyword>
<proteinExistence type="predicted"/>
<feature type="transmembrane region" description="Helical" evidence="1">
    <location>
        <begin position="12"/>
        <end position="29"/>
    </location>
</feature>
<keyword evidence="3" id="KW-1185">Reference proteome</keyword>
<organism evidence="2 3">
    <name type="scientific">Viridibacillus arvi</name>
    <dbReference type="NCBI Taxonomy" id="263475"/>
    <lineage>
        <taxon>Bacteria</taxon>
        <taxon>Bacillati</taxon>
        <taxon>Bacillota</taxon>
        <taxon>Bacilli</taxon>
        <taxon>Bacillales</taxon>
        <taxon>Caryophanaceae</taxon>
        <taxon>Viridibacillus</taxon>
    </lineage>
</organism>